<dbReference type="PANTHER" id="PTHR11362">
    <property type="entry name" value="PHOSPHATIDYLETHANOLAMINE-BINDING PROTEIN"/>
    <property type="match status" value="1"/>
</dbReference>
<dbReference type="InterPro" id="IPR035810">
    <property type="entry name" value="PEBP_euk"/>
</dbReference>
<evidence type="ECO:0000313" key="3">
    <source>
        <dbReference type="Proteomes" id="UP000073492"/>
    </source>
</evidence>
<feature type="signal peptide" evidence="1">
    <location>
        <begin position="1"/>
        <end position="19"/>
    </location>
</feature>
<keyword evidence="1" id="KW-0732">Signal</keyword>
<accession>A0A139IIV9</accession>
<name>A0A139IIV9_9PEZI</name>
<reference evidence="2 3" key="1">
    <citation type="submission" date="2015-07" db="EMBL/GenBank/DDBJ databases">
        <title>Comparative genomics of the Sigatoka disease complex on banana suggests a link between parallel evolutionary changes in Pseudocercospora fijiensis and Pseudocercospora eumusae and increased virulence on the banana host.</title>
        <authorList>
            <person name="Chang T.-C."/>
            <person name="Salvucci A."/>
            <person name="Crous P.W."/>
            <person name="Stergiopoulos I."/>
        </authorList>
    </citation>
    <scope>NUCLEOTIDE SEQUENCE [LARGE SCALE GENOMIC DNA]</scope>
    <source>
        <strain evidence="2 3">CBS 116634</strain>
    </source>
</reference>
<evidence type="ECO:0000256" key="1">
    <source>
        <dbReference type="SAM" id="SignalP"/>
    </source>
</evidence>
<dbReference type="GO" id="GO:0030162">
    <property type="term" value="P:regulation of proteolysis"/>
    <property type="evidence" value="ECO:0007669"/>
    <property type="project" value="TreeGrafter"/>
</dbReference>
<feature type="chain" id="PRO_5007807025" evidence="1">
    <location>
        <begin position="20"/>
        <end position="154"/>
    </location>
</feature>
<sequence length="154" mass="17358">MMLQSLLISAALLLTAVQPRSTTSPQQQQQQPLQNDGGGQTFDLINELYKAEIIPTVLDPFKPFLTVSVEWGKKSAKIGNTIKPKKLQQVPDIQLRDHLPDLSAWNDTTTGVPQLTLALTDPDAKSRDDPKWSEMLHWARRSTELLIYNIFFFG</sequence>
<dbReference type="AlphaFoldDB" id="A0A139IIV9"/>
<gene>
    <name evidence="2" type="ORF">AC579_3704</name>
</gene>
<keyword evidence="3" id="KW-1185">Reference proteome</keyword>
<dbReference type="InterPro" id="IPR036610">
    <property type="entry name" value="PEBP-like_sf"/>
</dbReference>
<proteinExistence type="predicted"/>
<dbReference type="OrthoDB" id="10258210at2759"/>
<dbReference type="Gene3D" id="3.90.280.10">
    <property type="entry name" value="PEBP-like"/>
    <property type="match status" value="1"/>
</dbReference>
<dbReference type="EMBL" id="LFZO01000078">
    <property type="protein sequence ID" value="KXT14594.1"/>
    <property type="molecule type" value="Genomic_DNA"/>
</dbReference>
<dbReference type="GO" id="GO:0030414">
    <property type="term" value="F:peptidase inhibitor activity"/>
    <property type="evidence" value="ECO:0007669"/>
    <property type="project" value="TreeGrafter"/>
</dbReference>
<dbReference type="Proteomes" id="UP000073492">
    <property type="component" value="Unassembled WGS sequence"/>
</dbReference>
<dbReference type="GO" id="GO:0005543">
    <property type="term" value="F:phospholipid binding"/>
    <property type="evidence" value="ECO:0007669"/>
    <property type="project" value="TreeGrafter"/>
</dbReference>
<dbReference type="GO" id="GO:0046578">
    <property type="term" value="P:regulation of Ras protein signal transduction"/>
    <property type="evidence" value="ECO:0007669"/>
    <property type="project" value="TreeGrafter"/>
</dbReference>
<protein>
    <submittedName>
        <fullName evidence="2">Uncharacterized protein</fullName>
    </submittedName>
</protein>
<comment type="caution">
    <text evidence="2">The sequence shown here is derived from an EMBL/GenBank/DDBJ whole genome shotgun (WGS) entry which is preliminary data.</text>
</comment>
<dbReference type="EMBL" id="LFZO01000078">
    <property type="protein sequence ID" value="KXT14593.1"/>
    <property type="molecule type" value="Genomic_DNA"/>
</dbReference>
<dbReference type="PANTHER" id="PTHR11362:SF148">
    <property type="entry name" value="CARBOXYPEPTIDASE Y INHIBITOR"/>
    <property type="match status" value="1"/>
</dbReference>
<dbReference type="SUPFAM" id="SSF49777">
    <property type="entry name" value="PEBP-like"/>
    <property type="match status" value="1"/>
</dbReference>
<organism evidence="2 3">
    <name type="scientific">Pseudocercospora musae</name>
    <dbReference type="NCBI Taxonomy" id="113226"/>
    <lineage>
        <taxon>Eukaryota</taxon>
        <taxon>Fungi</taxon>
        <taxon>Dikarya</taxon>
        <taxon>Ascomycota</taxon>
        <taxon>Pezizomycotina</taxon>
        <taxon>Dothideomycetes</taxon>
        <taxon>Dothideomycetidae</taxon>
        <taxon>Mycosphaerellales</taxon>
        <taxon>Mycosphaerellaceae</taxon>
        <taxon>Pseudocercospora</taxon>
    </lineage>
</organism>
<evidence type="ECO:0000313" key="2">
    <source>
        <dbReference type="EMBL" id="KXT14594.1"/>
    </source>
</evidence>